<feature type="coiled-coil region" evidence="1">
    <location>
        <begin position="50"/>
        <end position="77"/>
    </location>
</feature>
<name>A0A059E137_9PROT</name>
<keyword evidence="1" id="KW-0175">Coiled coil</keyword>
<dbReference type="NCBIfam" id="NF010448">
    <property type="entry name" value="PRK13874.1"/>
    <property type="match status" value="1"/>
</dbReference>
<keyword evidence="4" id="KW-1185">Reference proteome</keyword>
<dbReference type="InterPro" id="IPR014147">
    <property type="entry name" value="T4SS_TrbJ"/>
</dbReference>
<dbReference type="AlphaFoldDB" id="A0A059E137"/>
<dbReference type="OrthoDB" id="9807335at2"/>
<dbReference type="RefSeq" id="WP_035551876.1">
    <property type="nucleotide sequence ID" value="NZ_AWFH01000018.1"/>
</dbReference>
<dbReference type="EMBL" id="AWFH01000018">
    <property type="protein sequence ID" value="KCZ60721.1"/>
    <property type="molecule type" value="Genomic_DNA"/>
</dbReference>
<gene>
    <name evidence="3" type="ORF">HY36_17215</name>
</gene>
<reference evidence="3 4" key="1">
    <citation type="journal article" date="2014" name="Antonie Van Leeuwenhoek">
        <title>Hyphomonas beringensis sp. nov. and Hyphomonas chukchiensis sp. nov., isolated from surface seawater of the Bering Sea and Chukchi Sea.</title>
        <authorList>
            <person name="Li C."/>
            <person name="Lai Q."/>
            <person name="Li G."/>
            <person name="Dong C."/>
            <person name="Wang J."/>
            <person name="Liao Y."/>
            <person name="Shao Z."/>
        </authorList>
    </citation>
    <scope>NUCLEOTIDE SEQUENCE [LARGE SCALE GENOMIC DNA]</scope>
    <source>
        <strain evidence="3 4">22II1-22F38</strain>
    </source>
</reference>
<dbReference type="eggNOG" id="COG5314">
    <property type="taxonomic scope" value="Bacteria"/>
</dbReference>
<accession>A0A059E137</accession>
<evidence type="ECO:0000256" key="2">
    <source>
        <dbReference type="SAM" id="SignalP"/>
    </source>
</evidence>
<feature type="chain" id="PRO_5001575848" evidence="2">
    <location>
        <begin position="26"/>
        <end position="237"/>
    </location>
</feature>
<dbReference type="Proteomes" id="UP000024547">
    <property type="component" value="Unassembled WGS sequence"/>
</dbReference>
<dbReference type="NCBIfam" id="TIGR02780">
    <property type="entry name" value="TrbJ_Ti"/>
    <property type="match status" value="1"/>
</dbReference>
<organism evidence="3 4">
    <name type="scientific">Hyphomonas atlantica</name>
    <dbReference type="NCBI Taxonomy" id="1280948"/>
    <lineage>
        <taxon>Bacteria</taxon>
        <taxon>Pseudomonadati</taxon>
        <taxon>Pseudomonadota</taxon>
        <taxon>Alphaproteobacteria</taxon>
        <taxon>Hyphomonadales</taxon>
        <taxon>Hyphomonadaceae</taxon>
        <taxon>Hyphomonas</taxon>
    </lineage>
</organism>
<proteinExistence type="predicted"/>
<protein>
    <submittedName>
        <fullName evidence="3">Conjugal transfer protein TrbJ</fullName>
    </submittedName>
</protein>
<dbReference type="PATRIC" id="fig|1280948.3.peg.1966"/>
<dbReference type="STRING" id="1280948.HY36_17215"/>
<comment type="caution">
    <text evidence="3">The sequence shown here is derived from an EMBL/GenBank/DDBJ whole genome shotgun (WGS) entry which is preliminary data.</text>
</comment>
<evidence type="ECO:0000256" key="1">
    <source>
        <dbReference type="SAM" id="Coils"/>
    </source>
</evidence>
<feature type="signal peptide" evidence="2">
    <location>
        <begin position="1"/>
        <end position="25"/>
    </location>
</feature>
<evidence type="ECO:0000313" key="3">
    <source>
        <dbReference type="EMBL" id="KCZ60721.1"/>
    </source>
</evidence>
<evidence type="ECO:0000313" key="4">
    <source>
        <dbReference type="Proteomes" id="UP000024547"/>
    </source>
</evidence>
<sequence length="237" mass="26227">MKALLSSIALAAMPLPGLMAPPASAQLFGGGIVYDPANHAENILQAVRALQQIDNQIRQITHEIDMIEKMARDLETLPVEIARAIIADRIRRIGELMEEADGIGYGVEEVEREYEDLYPESYGETPPAPVVLVEDARIRWQQSRSAHKHTLLMVAETVRDNEPDAEALTGLVEESQTAVGNLQALQAGNQIEAMSAQQLMQMEAMMAAHYRAEALDRARELEEAERGRARLQSFLGD</sequence>
<keyword evidence="2" id="KW-0732">Signal</keyword>